<feature type="region of interest" description="Disordered" evidence="1">
    <location>
        <begin position="72"/>
        <end position="96"/>
    </location>
</feature>
<proteinExistence type="predicted"/>
<feature type="compositionally biased region" description="Polar residues" evidence="1">
    <location>
        <begin position="72"/>
        <end position="87"/>
    </location>
</feature>
<gene>
    <name evidence="3" type="primary">LOC140009512</name>
</gene>
<keyword evidence="2" id="KW-1185">Reference proteome</keyword>
<feature type="compositionally biased region" description="Low complexity" evidence="1">
    <location>
        <begin position="135"/>
        <end position="146"/>
    </location>
</feature>
<reference evidence="3" key="2">
    <citation type="submission" date="2025-08" db="UniProtKB">
        <authorList>
            <consortium name="RefSeq"/>
        </authorList>
    </citation>
    <scope>IDENTIFICATION</scope>
    <source>
        <tissue evidence="3">Leaves</tissue>
    </source>
</reference>
<evidence type="ECO:0000313" key="3">
    <source>
        <dbReference type="RefSeq" id="XP_071911369.1"/>
    </source>
</evidence>
<name>A0ABM4UVQ6_COFAR</name>
<feature type="compositionally biased region" description="Basic residues" evidence="1">
    <location>
        <begin position="186"/>
        <end position="195"/>
    </location>
</feature>
<feature type="region of interest" description="Disordered" evidence="1">
    <location>
        <begin position="117"/>
        <end position="146"/>
    </location>
</feature>
<feature type="compositionally biased region" description="Polar residues" evidence="1">
    <location>
        <begin position="121"/>
        <end position="132"/>
    </location>
</feature>
<evidence type="ECO:0000313" key="2">
    <source>
        <dbReference type="Proteomes" id="UP001652660"/>
    </source>
</evidence>
<dbReference type="Proteomes" id="UP001652660">
    <property type="component" value="Chromosome 1e"/>
</dbReference>
<protein>
    <submittedName>
        <fullName evidence="3">Uncharacterized protein</fullName>
    </submittedName>
</protein>
<dbReference type="GeneID" id="140009512"/>
<sequence length="389" mass="44610">MELIYHEVVLQSASPYLSAPTSPKTPNRGMQFYTAPSSPAEEALGDDLFFDDFEFSTSQKFDDFIDLEISQNSEHIPVNDQPQQQQGKPRRERGGSLPTMAFADELFYNGLVMPLKPPPRLQTSQENGNCFRQGSVPSSPKSPQSSSFIKVPFVHKAVWNDDFDPFKVALQKVSEESRGRASNARGNHRRTRSHSPFRTNNSWRWNDQHDEAKEDKILNDQEVFGQKFGLPKEPKGSPYARFVINQNKQVEEIEKGRKKPQKLQSGRRIRPVKMDHVENGVAEWKNNVTVERGIKRIRSIFLKYALFGRENSEEKASNNQSSTLWKSNYFKKLSFKVKGNNNPNGNVKKRGIEEEDPKMQVIESKRNKPSLALCLGYGFEHHKNMDYSL</sequence>
<accession>A0ABM4UVQ6</accession>
<reference evidence="2" key="1">
    <citation type="journal article" date="2025" name="Foods">
        <title>Unveiling the Microbial Signatures of Arabica Coffee Cherries: Insights into Ripeness Specific Diversity, Functional Traits, and Implications for Quality and Safety.</title>
        <authorList>
            <consortium name="RefSeq"/>
            <person name="Tenea G.N."/>
            <person name="Cifuentes V."/>
            <person name="Reyes P."/>
            <person name="Cevallos-Vallejos M."/>
        </authorList>
    </citation>
    <scope>NUCLEOTIDE SEQUENCE [LARGE SCALE GENOMIC DNA]</scope>
</reference>
<evidence type="ECO:0000256" key="1">
    <source>
        <dbReference type="SAM" id="MobiDB-lite"/>
    </source>
</evidence>
<dbReference type="RefSeq" id="XP_071911369.1">
    <property type="nucleotide sequence ID" value="XM_072055268.1"/>
</dbReference>
<organism evidence="2 3">
    <name type="scientific">Coffea arabica</name>
    <name type="common">Arabian coffee</name>
    <dbReference type="NCBI Taxonomy" id="13443"/>
    <lineage>
        <taxon>Eukaryota</taxon>
        <taxon>Viridiplantae</taxon>
        <taxon>Streptophyta</taxon>
        <taxon>Embryophyta</taxon>
        <taxon>Tracheophyta</taxon>
        <taxon>Spermatophyta</taxon>
        <taxon>Magnoliopsida</taxon>
        <taxon>eudicotyledons</taxon>
        <taxon>Gunneridae</taxon>
        <taxon>Pentapetalae</taxon>
        <taxon>asterids</taxon>
        <taxon>lamiids</taxon>
        <taxon>Gentianales</taxon>
        <taxon>Rubiaceae</taxon>
        <taxon>Ixoroideae</taxon>
        <taxon>Gardenieae complex</taxon>
        <taxon>Bertiereae - Coffeeae clade</taxon>
        <taxon>Coffeeae</taxon>
        <taxon>Coffea</taxon>
    </lineage>
</organism>
<feature type="region of interest" description="Disordered" evidence="1">
    <location>
        <begin position="174"/>
        <end position="203"/>
    </location>
</feature>